<comment type="caution">
    <text evidence="1">The sequence shown here is derived from an EMBL/GenBank/DDBJ whole genome shotgun (WGS) entry which is preliminary data.</text>
</comment>
<evidence type="ECO:0000313" key="1">
    <source>
        <dbReference type="EMBL" id="PXW90370.1"/>
    </source>
</evidence>
<dbReference type="AlphaFoldDB" id="A0A2V3W8K8"/>
<evidence type="ECO:0000313" key="2">
    <source>
        <dbReference type="Proteomes" id="UP000247978"/>
    </source>
</evidence>
<dbReference type="Pfam" id="PF11213">
    <property type="entry name" value="DUF3006"/>
    <property type="match status" value="1"/>
</dbReference>
<proteinExistence type="predicted"/>
<evidence type="ECO:0008006" key="3">
    <source>
        <dbReference type="Google" id="ProtNLM"/>
    </source>
</evidence>
<name>A0A2V3W8K8_9BACI</name>
<dbReference type="RefSeq" id="WP_110393637.1">
    <property type="nucleotide sequence ID" value="NZ_JADIJL010000043.1"/>
</dbReference>
<accession>A0A2V3W8K8</accession>
<dbReference type="InterPro" id="IPR021377">
    <property type="entry name" value="DUF3006"/>
</dbReference>
<organism evidence="1 2">
    <name type="scientific">Pseudogracilibacillus auburnensis</name>
    <dbReference type="NCBI Taxonomy" id="1494959"/>
    <lineage>
        <taxon>Bacteria</taxon>
        <taxon>Bacillati</taxon>
        <taxon>Bacillota</taxon>
        <taxon>Bacilli</taxon>
        <taxon>Bacillales</taxon>
        <taxon>Bacillaceae</taxon>
        <taxon>Pseudogracilibacillus</taxon>
    </lineage>
</organism>
<dbReference type="OrthoDB" id="2366034at2"/>
<protein>
    <recommendedName>
        <fullName evidence="3">DUF3006 family protein</fullName>
    </recommendedName>
</protein>
<dbReference type="EMBL" id="QJJQ01000001">
    <property type="protein sequence ID" value="PXW90370.1"/>
    <property type="molecule type" value="Genomic_DNA"/>
</dbReference>
<reference evidence="1 2" key="1">
    <citation type="submission" date="2018-05" db="EMBL/GenBank/DDBJ databases">
        <title>Genomic Encyclopedia of Type Strains, Phase IV (KMG-IV): sequencing the most valuable type-strain genomes for metagenomic binning, comparative biology and taxonomic classification.</title>
        <authorList>
            <person name="Goeker M."/>
        </authorList>
    </citation>
    <scope>NUCLEOTIDE SEQUENCE [LARGE SCALE GENOMIC DNA]</scope>
    <source>
        <strain evidence="1 2">DSM 28556</strain>
    </source>
</reference>
<gene>
    <name evidence="1" type="ORF">DFR56_101282</name>
</gene>
<sequence>MKGVLDRIEDGIAVVLVHELNAEFTLRAEDLPSDSEVGTWYHIAKTAGEFTILSIDEKETIQAKKKTQLLMKKLQKKKQGSKFKR</sequence>
<dbReference type="Proteomes" id="UP000247978">
    <property type="component" value="Unassembled WGS sequence"/>
</dbReference>
<keyword evidence="2" id="KW-1185">Reference proteome</keyword>